<dbReference type="NCBIfam" id="TIGR00560">
    <property type="entry name" value="pgsA"/>
    <property type="match status" value="1"/>
</dbReference>
<dbReference type="PANTHER" id="PTHR14269">
    <property type="entry name" value="CDP-DIACYLGLYCEROL--GLYCEROL-3-PHOSPHATE 3-PHOSPHATIDYLTRANSFERASE-RELATED"/>
    <property type="match status" value="1"/>
</dbReference>
<dbReference type="PROSITE" id="PS00379">
    <property type="entry name" value="CDP_ALCOHOL_P_TRANSF"/>
    <property type="match status" value="1"/>
</dbReference>
<dbReference type="Pfam" id="PF01066">
    <property type="entry name" value="CDP-OH_P_transf"/>
    <property type="match status" value="1"/>
</dbReference>
<evidence type="ECO:0000256" key="16">
    <source>
        <dbReference type="RuleBase" id="RU003750"/>
    </source>
</evidence>
<keyword evidence="19" id="KW-1185">Reference proteome</keyword>
<keyword evidence="9 17" id="KW-1133">Transmembrane helix</keyword>
<dbReference type="InterPro" id="IPR000462">
    <property type="entry name" value="CDP-OH_P_trans"/>
</dbReference>
<comment type="catalytic activity">
    <reaction evidence="14">
        <text>a CDP-1,2-diacyl-sn-glycerol + sn-glycerol 3-phosphate = a 1,2-diacyl-sn-glycero-3-phospho-(1'-sn-glycero-3'-phosphate) + CMP + H(+)</text>
        <dbReference type="Rhea" id="RHEA:12593"/>
        <dbReference type="ChEBI" id="CHEBI:15378"/>
        <dbReference type="ChEBI" id="CHEBI:57597"/>
        <dbReference type="ChEBI" id="CHEBI:58332"/>
        <dbReference type="ChEBI" id="CHEBI:60110"/>
        <dbReference type="ChEBI" id="CHEBI:60377"/>
        <dbReference type="EC" id="2.7.8.5"/>
    </reaction>
</comment>
<keyword evidence="6" id="KW-0444">Lipid biosynthesis</keyword>
<comment type="pathway">
    <text evidence="2">Phospholipid metabolism; phosphatidylglycerol biosynthesis; phosphatidylglycerol from CDP-diacylglycerol: step 1/2.</text>
</comment>
<evidence type="ECO:0000256" key="7">
    <source>
        <dbReference type="ARBA" id="ARBA00022679"/>
    </source>
</evidence>
<evidence type="ECO:0000256" key="2">
    <source>
        <dbReference type="ARBA" id="ARBA00005042"/>
    </source>
</evidence>
<evidence type="ECO:0000256" key="3">
    <source>
        <dbReference type="ARBA" id="ARBA00010441"/>
    </source>
</evidence>
<accession>A0A2V4UL73</accession>
<evidence type="ECO:0000256" key="6">
    <source>
        <dbReference type="ARBA" id="ARBA00022516"/>
    </source>
</evidence>
<evidence type="ECO:0000256" key="8">
    <source>
        <dbReference type="ARBA" id="ARBA00022692"/>
    </source>
</evidence>
<dbReference type="EC" id="2.7.8.5" evidence="4 15"/>
<feature type="transmembrane region" description="Helical" evidence="17">
    <location>
        <begin position="49"/>
        <end position="72"/>
    </location>
</feature>
<evidence type="ECO:0000313" key="19">
    <source>
        <dbReference type="Proteomes" id="UP000247746"/>
    </source>
</evidence>
<dbReference type="GO" id="GO:0016020">
    <property type="term" value="C:membrane"/>
    <property type="evidence" value="ECO:0007669"/>
    <property type="project" value="UniProtKB-SubCell"/>
</dbReference>
<evidence type="ECO:0000256" key="10">
    <source>
        <dbReference type="ARBA" id="ARBA00023098"/>
    </source>
</evidence>
<evidence type="ECO:0000256" key="5">
    <source>
        <dbReference type="ARBA" id="ARBA00014944"/>
    </source>
</evidence>
<feature type="transmembrane region" description="Helical" evidence="17">
    <location>
        <begin position="180"/>
        <end position="205"/>
    </location>
</feature>
<feature type="transmembrane region" description="Helical" evidence="17">
    <location>
        <begin position="211"/>
        <end position="231"/>
    </location>
</feature>
<evidence type="ECO:0000313" key="18">
    <source>
        <dbReference type="EMBL" id="PYE40943.1"/>
    </source>
</evidence>
<gene>
    <name evidence="18" type="ORF">DFP82_101259</name>
</gene>
<evidence type="ECO:0000256" key="4">
    <source>
        <dbReference type="ARBA" id="ARBA00013170"/>
    </source>
</evidence>
<evidence type="ECO:0000256" key="17">
    <source>
        <dbReference type="SAM" id="Phobius"/>
    </source>
</evidence>
<dbReference type="GO" id="GO:0046474">
    <property type="term" value="P:glycerophospholipid biosynthetic process"/>
    <property type="evidence" value="ECO:0007669"/>
    <property type="project" value="TreeGrafter"/>
</dbReference>
<evidence type="ECO:0000256" key="13">
    <source>
        <dbReference type="ARBA" id="ARBA00023264"/>
    </source>
</evidence>
<evidence type="ECO:0000256" key="15">
    <source>
        <dbReference type="NCBIfam" id="TIGR00560"/>
    </source>
</evidence>
<reference evidence="18 19" key="1">
    <citation type="submission" date="2018-06" db="EMBL/GenBank/DDBJ databases">
        <title>Genomic Encyclopedia of Type Strains, Phase III (KMG-III): the genomes of soil and plant-associated and newly described type strains.</title>
        <authorList>
            <person name="Whitman W."/>
        </authorList>
    </citation>
    <scope>NUCLEOTIDE SEQUENCE [LARGE SCALE GENOMIC DNA]</scope>
    <source>
        <strain evidence="18 19">CECT 5889</strain>
    </source>
</reference>
<dbReference type="PANTHER" id="PTHR14269:SF62">
    <property type="entry name" value="CDP-DIACYLGLYCEROL--GLYCEROL-3-PHOSPHATE 3-PHOSPHATIDYLTRANSFERASE 1, CHLOROPLASTIC"/>
    <property type="match status" value="1"/>
</dbReference>
<dbReference type="Proteomes" id="UP000247746">
    <property type="component" value="Unassembled WGS sequence"/>
</dbReference>
<dbReference type="InterPro" id="IPR004570">
    <property type="entry name" value="Phosphatidylglycerol_P_synth"/>
</dbReference>
<dbReference type="Gene3D" id="1.20.120.1760">
    <property type="match status" value="1"/>
</dbReference>
<dbReference type="InterPro" id="IPR048254">
    <property type="entry name" value="CDP_ALCOHOL_P_TRANSF_CS"/>
</dbReference>
<evidence type="ECO:0000256" key="14">
    <source>
        <dbReference type="ARBA" id="ARBA00048586"/>
    </source>
</evidence>
<dbReference type="InterPro" id="IPR050324">
    <property type="entry name" value="CDP-alcohol_PTase-I"/>
</dbReference>
<feature type="transmembrane region" description="Helical" evidence="17">
    <location>
        <begin position="133"/>
        <end position="159"/>
    </location>
</feature>
<keyword evidence="11 17" id="KW-0472">Membrane</keyword>
<evidence type="ECO:0000256" key="12">
    <source>
        <dbReference type="ARBA" id="ARBA00023209"/>
    </source>
</evidence>
<dbReference type="EMBL" id="QJSU01000001">
    <property type="protein sequence ID" value="PYE40943.1"/>
    <property type="molecule type" value="Genomic_DNA"/>
</dbReference>
<organism evidence="18 19">
    <name type="scientific">Psychrobacter fozii</name>
    <dbReference type="NCBI Taxonomy" id="198480"/>
    <lineage>
        <taxon>Bacteria</taxon>
        <taxon>Pseudomonadati</taxon>
        <taxon>Pseudomonadota</taxon>
        <taxon>Gammaproteobacteria</taxon>
        <taxon>Moraxellales</taxon>
        <taxon>Moraxellaceae</taxon>
        <taxon>Psychrobacter</taxon>
    </lineage>
</organism>
<keyword evidence="7 16" id="KW-0808">Transferase</keyword>
<evidence type="ECO:0000256" key="11">
    <source>
        <dbReference type="ARBA" id="ARBA00023136"/>
    </source>
</evidence>
<dbReference type="AlphaFoldDB" id="A0A2V4UL73"/>
<comment type="caution">
    <text evidence="18">The sequence shown here is derived from an EMBL/GenBank/DDBJ whole genome shotgun (WGS) entry which is preliminary data.</text>
</comment>
<protein>
    <recommendedName>
        <fullName evidence="5 15">CDP-diacylglycerol--glycerol-3-phosphate 3-phosphatidyltransferase</fullName>
        <ecNumber evidence="4 15">2.7.8.5</ecNumber>
    </recommendedName>
</protein>
<evidence type="ECO:0000256" key="1">
    <source>
        <dbReference type="ARBA" id="ARBA00004141"/>
    </source>
</evidence>
<keyword evidence="12" id="KW-0594">Phospholipid biosynthesis</keyword>
<name>A0A2V4UL73_9GAMM</name>
<comment type="similarity">
    <text evidence="3 16">Belongs to the CDP-alcohol phosphatidyltransferase class-I family.</text>
</comment>
<keyword evidence="8 17" id="KW-0812">Transmembrane</keyword>
<evidence type="ECO:0000256" key="9">
    <source>
        <dbReference type="ARBA" id="ARBA00022989"/>
    </source>
</evidence>
<keyword evidence="10" id="KW-0443">Lipid metabolism</keyword>
<keyword evidence="13" id="KW-1208">Phospholipid metabolism</keyword>
<comment type="subcellular location">
    <subcellularLocation>
        <location evidence="1">Membrane</location>
        <topology evidence="1">Multi-pass membrane protein</topology>
    </subcellularLocation>
</comment>
<feature type="transmembrane region" description="Helical" evidence="17">
    <location>
        <begin position="93"/>
        <end position="113"/>
    </location>
</feature>
<dbReference type="InterPro" id="IPR043130">
    <property type="entry name" value="CDP-OH_PTrfase_TM_dom"/>
</dbReference>
<sequence length="242" mass="26856">MLSYPPLLCLYETGFAMTENTHLHTQEPSSTQNTKSIFNLPNNLTIARILMIPLFVAIAYWPPSMGIGMPAISDNVIARVGMSEFSDSLVRHLLLTGVFIIAAITDWLDGYFARKLNVMSAFGRFLDPVADKLMVAVALIILVQWHPNIIMAIAAIVIISREIAVSALREWMAELGKSTSVAVSYVGKLKTTFQMVAITVLLLNWESLETIGYVLMVAAVVLTLWSMMIYLRAAWPYLKQSG</sequence>
<proteinExistence type="inferred from homology"/>
<dbReference type="GO" id="GO:0008444">
    <property type="term" value="F:CDP-diacylglycerol-glycerol-3-phosphate 3-phosphatidyltransferase activity"/>
    <property type="evidence" value="ECO:0007669"/>
    <property type="project" value="UniProtKB-UniRule"/>
</dbReference>
<dbReference type="PIRSF" id="PIRSF000847">
    <property type="entry name" value="Phos_ph_gly_syn"/>
    <property type="match status" value="1"/>
</dbReference>